<evidence type="ECO:0000313" key="17">
    <source>
        <dbReference type="EMBL" id="KAJ7378728.1"/>
    </source>
</evidence>
<sequence>MESLQGRMNIQNIKLDSESNHSLSQGINTTIKLEESLEKTAVKTPIGAPVFGFQDRETVALESLEFSHEEKPFSEMDENYKLSDDRMPLLSPDKPLAVSLIELDHSYGLVLPEEPTVVSVEEAELFDDSIKDPPLPNDRELTESPVVDIVTVDSVLSMLPVPELTPPRPQFPVRPFEVDDELVYEFHRLGIDAEDCYYLKVGFEQLQLSSIFSPFIFFNHFSPTAQPVAKFRRKQKTEHGVRVHVTGCARTEGFYKIDIKEKAKYLQSQRRQLQCQANVTAEEQKTDGNKAKQQSREHRAIQRRLQSAVCNEEFGDLLKFNQLMVRKKQLRFAKSGIHDWGLFAMESIAADEMVTEYVGEVIRQPIADIRERRYEEMGIGSSYLFRVDQDTIIDATTNGNLARFINHCCDPNCYAKIVTLENAKKIVIYSKRDIEVNEEITYDYKFPIEDEKIPCLCGAPQCRGTLN</sequence>
<dbReference type="PROSITE" id="PS50280">
    <property type="entry name" value="SET"/>
    <property type="match status" value="1"/>
</dbReference>
<evidence type="ECO:0000259" key="16">
    <source>
        <dbReference type="PROSITE" id="PS50868"/>
    </source>
</evidence>
<dbReference type="GO" id="GO:0048188">
    <property type="term" value="C:Set1C/COMPASS complex"/>
    <property type="evidence" value="ECO:0007669"/>
    <property type="project" value="InterPro"/>
</dbReference>
<comment type="subcellular location">
    <subcellularLocation>
        <location evidence="1">Nucleus</location>
    </subcellularLocation>
</comment>
<keyword evidence="5" id="KW-0949">S-adenosyl-L-methionine</keyword>
<keyword evidence="18" id="KW-1185">Reference proteome</keyword>
<dbReference type="EC" id="2.1.1.354" evidence="2"/>
<accession>A0A9W9ZDL2</accession>
<keyword evidence="7" id="KW-0694">RNA-binding</keyword>
<dbReference type="InterPro" id="IPR037841">
    <property type="entry name" value="SET_SETD1A/B"/>
</dbReference>
<dbReference type="PANTHER" id="PTHR45814:SF2">
    <property type="entry name" value="HISTONE-LYSINE N-METHYLTRANSFERASE SETD1"/>
    <property type="match status" value="1"/>
</dbReference>
<dbReference type="InterPro" id="IPR024657">
    <property type="entry name" value="COMPASS_Set1_N-SET"/>
</dbReference>
<evidence type="ECO:0000256" key="9">
    <source>
        <dbReference type="ARBA" id="ARBA00023163"/>
    </source>
</evidence>
<evidence type="ECO:0000256" key="7">
    <source>
        <dbReference type="ARBA" id="ARBA00022884"/>
    </source>
</evidence>
<dbReference type="FunFam" id="2.170.270.10:FF:000010">
    <property type="entry name" value="Histone-lysine N-methyltransferase"/>
    <property type="match status" value="1"/>
</dbReference>
<dbReference type="SMART" id="SM00508">
    <property type="entry name" value="PostSET"/>
    <property type="match status" value="1"/>
</dbReference>
<evidence type="ECO:0000256" key="11">
    <source>
        <dbReference type="ARBA" id="ARBA00047571"/>
    </source>
</evidence>
<evidence type="ECO:0000256" key="2">
    <source>
        <dbReference type="ARBA" id="ARBA00012182"/>
    </source>
</evidence>
<gene>
    <name evidence="17" type="primary">SETD1B_1</name>
    <name evidence="17" type="ORF">OS493_021310</name>
</gene>
<evidence type="ECO:0000256" key="13">
    <source>
        <dbReference type="ARBA" id="ARBA00049129"/>
    </source>
</evidence>
<feature type="domain" description="Post-SET" evidence="16">
    <location>
        <begin position="451"/>
        <end position="467"/>
    </location>
</feature>
<dbReference type="Gene3D" id="2.170.270.10">
    <property type="entry name" value="SET domain"/>
    <property type="match status" value="1"/>
</dbReference>
<dbReference type="InterPro" id="IPR044570">
    <property type="entry name" value="Set1-like"/>
</dbReference>
<dbReference type="GO" id="GO:0032259">
    <property type="term" value="P:methylation"/>
    <property type="evidence" value="ECO:0007669"/>
    <property type="project" value="UniProtKB-KW"/>
</dbReference>
<dbReference type="SMART" id="SM01291">
    <property type="entry name" value="N-SET"/>
    <property type="match status" value="1"/>
</dbReference>
<dbReference type="SMART" id="SM00317">
    <property type="entry name" value="SET"/>
    <property type="match status" value="1"/>
</dbReference>
<feature type="domain" description="SET" evidence="15">
    <location>
        <begin position="328"/>
        <end position="445"/>
    </location>
</feature>
<comment type="catalytic activity">
    <reaction evidence="12">
        <text>N(6)-methyl-L-lysyl(4)-[histone H3] + S-adenosyl-L-methionine = N(6),N(6)-dimethyl-L-lysyl(4)-[histone H3] + S-adenosyl-L-homocysteine + H(+)</text>
        <dbReference type="Rhea" id="RHEA:60268"/>
        <dbReference type="Rhea" id="RHEA-COMP:15540"/>
        <dbReference type="Rhea" id="RHEA-COMP:15543"/>
        <dbReference type="ChEBI" id="CHEBI:15378"/>
        <dbReference type="ChEBI" id="CHEBI:57856"/>
        <dbReference type="ChEBI" id="CHEBI:59789"/>
        <dbReference type="ChEBI" id="CHEBI:61929"/>
        <dbReference type="ChEBI" id="CHEBI:61976"/>
    </reaction>
</comment>
<keyword evidence="9" id="KW-0804">Transcription</keyword>
<dbReference type="PANTHER" id="PTHR45814">
    <property type="entry name" value="HISTONE-LYSINE N-METHYLTRANSFERASE SETD1"/>
    <property type="match status" value="1"/>
</dbReference>
<dbReference type="EMBL" id="MU826363">
    <property type="protein sequence ID" value="KAJ7378728.1"/>
    <property type="molecule type" value="Genomic_DNA"/>
</dbReference>
<keyword evidence="6" id="KW-0156">Chromatin regulator</keyword>
<evidence type="ECO:0000256" key="8">
    <source>
        <dbReference type="ARBA" id="ARBA00023015"/>
    </source>
</evidence>
<keyword evidence="4 17" id="KW-0808">Transferase</keyword>
<dbReference type="Pfam" id="PF11764">
    <property type="entry name" value="N-SET"/>
    <property type="match status" value="1"/>
</dbReference>
<reference evidence="17" key="1">
    <citation type="submission" date="2023-01" db="EMBL/GenBank/DDBJ databases">
        <title>Genome assembly of the deep-sea coral Lophelia pertusa.</title>
        <authorList>
            <person name="Herrera S."/>
            <person name="Cordes E."/>
        </authorList>
    </citation>
    <scope>NUCLEOTIDE SEQUENCE</scope>
    <source>
        <strain evidence="17">USNM1676648</strain>
        <tissue evidence="17">Polyp</tissue>
    </source>
</reference>
<proteinExistence type="predicted"/>
<evidence type="ECO:0000259" key="15">
    <source>
        <dbReference type="PROSITE" id="PS50280"/>
    </source>
</evidence>
<keyword evidence="8" id="KW-0805">Transcription regulation</keyword>
<feature type="region of interest" description="Disordered" evidence="14">
    <location>
        <begin position="279"/>
        <end position="299"/>
    </location>
</feature>
<keyword evidence="3 17" id="KW-0489">Methyltransferase</keyword>
<evidence type="ECO:0000256" key="3">
    <source>
        <dbReference type="ARBA" id="ARBA00022603"/>
    </source>
</evidence>
<keyword evidence="10" id="KW-0539">Nucleus</keyword>
<dbReference type="PROSITE" id="PS50868">
    <property type="entry name" value="POST_SET"/>
    <property type="match status" value="1"/>
</dbReference>
<feature type="compositionally biased region" description="Basic and acidic residues" evidence="14">
    <location>
        <begin position="282"/>
        <end position="299"/>
    </location>
</feature>
<dbReference type="GO" id="GO:0140999">
    <property type="term" value="F:histone H3K4 trimethyltransferase activity"/>
    <property type="evidence" value="ECO:0007669"/>
    <property type="project" value="UniProtKB-EC"/>
</dbReference>
<comment type="caution">
    <text evidence="17">The sequence shown here is derived from an EMBL/GenBank/DDBJ whole genome shotgun (WGS) entry which is preliminary data.</text>
</comment>
<comment type="catalytic activity">
    <reaction evidence="13">
        <text>N(6),N(6)-dimethyl-L-lysyl(4)-[histone H3] + S-adenosyl-L-methionine = N(6),N(6),N(6)-trimethyl-L-lysyl(4)-[histone H3] + S-adenosyl-L-homocysteine + H(+)</text>
        <dbReference type="Rhea" id="RHEA:60272"/>
        <dbReference type="Rhea" id="RHEA-COMP:15537"/>
        <dbReference type="Rhea" id="RHEA-COMP:15540"/>
        <dbReference type="ChEBI" id="CHEBI:15378"/>
        <dbReference type="ChEBI" id="CHEBI:57856"/>
        <dbReference type="ChEBI" id="CHEBI:59789"/>
        <dbReference type="ChEBI" id="CHEBI:61961"/>
        <dbReference type="ChEBI" id="CHEBI:61976"/>
    </reaction>
</comment>
<evidence type="ECO:0000313" key="18">
    <source>
        <dbReference type="Proteomes" id="UP001163046"/>
    </source>
</evidence>
<evidence type="ECO:0000256" key="14">
    <source>
        <dbReference type="SAM" id="MobiDB-lite"/>
    </source>
</evidence>
<evidence type="ECO:0000256" key="6">
    <source>
        <dbReference type="ARBA" id="ARBA00022853"/>
    </source>
</evidence>
<dbReference type="SUPFAM" id="SSF82199">
    <property type="entry name" value="SET domain"/>
    <property type="match status" value="1"/>
</dbReference>
<evidence type="ECO:0000256" key="10">
    <source>
        <dbReference type="ARBA" id="ARBA00023242"/>
    </source>
</evidence>
<dbReference type="Pfam" id="PF00856">
    <property type="entry name" value="SET"/>
    <property type="match status" value="1"/>
</dbReference>
<evidence type="ECO:0000256" key="4">
    <source>
        <dbReference type="ARBA" id="ARBA00022679"/>
    </source>
</evidence>
<dbReference type="InterPro" id="IPR046341">
    <property type="entry name" value="SET_dom_sf"/>
</dbReference>
<dbReference type="Proteomes" id="UP001163046">
    <property type="component" value="Unassembled WGS sequence"/>
</dbReference>
<dbReference type="AlphaFoldDB" id="A0A9W9ZDL2"/>
<dbReference type="OrthoDB" id="308383at2759"/>
<dbReference type="InterPro" id="IPR001214">
    <property type="entry name" value="SET_dom"/>
</dbReference>
<name>A0A9W9ZDL2_9CNID</name>
<protein>
    <recommendedName>
        <fullName evidence="2">[histone H3]-lysine(4) N-trimethyltransferase</fullName>
        <ecNumber evidence="2">2.1.1.354</ecNumber>
    </recommendedName>
</protein>
<dbReference type="CDD" id="cd19169">
    <property type="entry name" value="SET_SETD1"/>
    <property type="match status" value="1"/>
</dbReference>
<organism evidence="17 18">
    <name type="scientific">Desmophyllum pertusum</name>
    <dbReference type="NCBI Taxonomy" id="174260"/>
    <lineage>
        <taxon>Eukaryota</taxon>
        <taxon>Metazoa</taxon>
        <taxon>Cnidaria</taxon>
        <taxon>Anthozoa</taxon>
        <taxon>Hexacorallia</taxon>
        <taxon>Scleractinia</taxon>
        <taxon>Caryophylliina</taxon>
        <taxon>Caryophylliidae</taxon>
        <taxon>Desmophyllum</taxon>
    </lineage>
</organism>
<dbReference type="InterPro" id="IPR003616">
    <property type="entry name" value="Post-SET_dom"/>
</dbReference>
<comment type="catalytic activity">
    <reaction evidence="11">
        <text>L-lysyl(4)-[histone H3] + 3 S-adenosyl-L-methionine = N(6),N(6),N(6)-trimethyl-L-lysyl(4)-[histone H3] + 3 S-adenosyl-L-homocysteine + 3 H(+)</text>
        <dbReference type="Rhea" id="RHEA:60260"/>
        <dbReference type="Rhea" id="RHEA-COMP:15537"/>
        <dbReference type="Rhea" id="RHEA-COMP:15547"/>
        <dbReference type="ChEBI" id="CHEBI:15378"/>
        <dbReference type="ChEBI" id="CHEBI:29969"/>
        <dbReference type="ChEBI" id="CHEBI:57856"/>
        <dbReference type="ChEBI" id="CHEBI:59789"/>
        <dbReference type="ChEBI" id="CHEBI:61961"/>
        <dbReference type="EC" id="2.1.1.354"/>
    </reaction>
</comment>
<evidence type="ECO:0000256" key="12">
    <source>
        <dbReference type="ARBA" id="ARBA00047583"/>
    </source>
</evidence>
<evidence type="ECO:0000256" key="1">
    <source>
        <dbReference type="ARBA" id="ARBA00004123"/>
    </source>
</evidence>
<dbReference type="GO" id="GO:0003723">
    <property type="term" value="F:RNA binding"/>
    <property type="evidence" value="ECO:0007669"/>
    <property type="project" value="UniProtKB-KW"/>
</dbReference>
<evidence type="ECO:0000256" key="5">
    <source>
        <dbReference type="ARBA" id="ARBA00022691"/>
    </source>
</evidence>